<dbReference type="GO" id="GO:0008270">
    <property type="term" value="F:zinc ion binding"/>
    <property type="evidence" value="ECO:0007669"/>
    <property type="project" value="UniProtKB-KW"/>
</dbReference>
<feature type="region of interest" description="Disordered" evidence="5">
    <location>
        <begin position="665"/>
        <end position="734"/>
    </location>
</feature>
<dbReference type="CDD" id="cd05992">
    <property type="entry name" value="PB1"/>
    <property type="match status" value="1"/>
</dbReference>
<sequence>MDTVVNFKAFCNTDPKILRRIIFPKVGDISYSNLQSKLSQLFNIKDFKIRYIDEEEDLIAIDNDLDLHEAIKHVGGLTNNERLVIKLSLEKLPSTTSTTINNDQSEQDPQEDSAPQQSSIETAQTPNNQDHDDRNSRDEFAFENVLNTSIKMVHNFVSQLSSAIERDLSNLNLSIPRQLGDSPRETLNSQTQTENNQTPSNPEQQSSSEPMEHPGVICDNCHKRVRGMRWKCITCPNYDLCQVCKTNKPNVHSHEFRPIPYPINSSNNSRTGLRAVKNMHSATCDYCESVIIAFSSTQHPNHTFVPIHRPGDPDIKIPASPNNKHDPNHVFIKFKRPVPSPISSTRPLLQNFYSRPEPKNYQKENRQPKSQKPLNKENTTEPSPRKSSCFIPIVRPTTGVEQSIDPNFSSAPINLYGPPRTSTVSLNSLNSSSSSVTRVEEPQTPATNTINSTDVPLIPIKVQASPIITAPIPKEVSPPPVTTATTVSSIPKEVPSSQASTNSSILIETFPSEVKQKPIIEPALNARFVDDINIPDGTVLEPLTQFHKIWKMVNNGDINWPEDTILVHVGGPRMVKEGILGRKDIEFQVGPVAVGETINITADLQAPLEPGKHVSYWCLDDGNGNKFGHRVWCDITVEAEDSTTANMSASSMIFPVMNFDHKSVSAQSEKSTDIDDNSVISGQYDSDEESDAMSTTSSEDSAQDFIVVEKDSDDETDLRQSQHSLMGGRNVLKY</sequence>
<feature type="region of interest" description="Disordered" evidence="5">
    <location>
        <begin position="95"/>
        <end position="135"/>
    </location>
</feature>
<feature type="compositionally biased region" description="Basic and acidic residues" evidence="5">
    <location>
        <begin position="356"/>
        <end position="367"/>
    </location>
</feature>
<evidence type="ECO:0000256" key="1">
    <source>
        <dbReference type="ARBA" id="ARBA00022723"/>
    </source>
</evidence>
<dbReference type="PANTHER" id="PTHR20930:SF0">
    <property type="entry name" value="PROTEIN ILRUN"/>
    <property type="match status" value="1"/>
</dbReference>
<dbReference type="CDD" id="cd14947">
    <property type="entry name" value="NBR1_like"/>
    <property type="match status" value="1"/>
</dbReference>
<feature type="compositionally biased region" description="Polar residues" evidence="5">
    <location>
        <begin position="95"/>
        <end position="104"/>
    </location>
</feature>
<dbReference type="EMBL" id="CAJVPK010000001">
    <property type="protein sequence ID" value="CAG8432679.1"/>
    <property type="molecule type" value="Genomic_DNA"/>
</dbReference>
<dbReference type="SMART" id="SM00291">
    <property type="entry name" value="ZnF_ZZ"/>
    <property type="match status" value="1"/>
</dbReference>
<dbReference type="InterPro" id="IPR053793">
    <property type="entry name" value="PB1-like"/>
</dbReference>
<keyword evidence="3" id="KW-0862">Zinc</keyword>
<evidence type="ECO:0000313" key="8">
    <source>
        <dbReference type="EMBL" id="CAG8432679.1"/>
    </source>
</evidence>
<dbReference type="PROSITE" id="PS51745">
    <property type="entry name" value="PB1"/>
    <property type="match status" value="1"/>
</dbReference>
<comment type="caution">
    <text evidence="8">The sequence shown here is derived from an EMBL/GenBank/DDBJ whole genome shotgun (WGS) entry which is preliminary data.</text>
</comment>
<feature type="domain" description="PB1" evidence="7">
    <location>
        <begin position="4"/>
        <end position="92"/>
    </location>
</feature>
<evidence type="ECO:0000256" key="5">
    <source>
        <dbReference type="SAM" id="MobiDB-lite"/>
    </source>
</evidence>
<dbReference type="InterPro" id="IPR000270">
    <property type="entry name" value="PB1_dom"/>
</dbReference>
<gene>
    <name evidence="8" type="ORF">DEBURN_LOCUS7</name>
</gene>
<dbReference type="OrthoDB" id="661148at2759"/>
<name>A0A9N8V003_9GLOM</name>
<feature type="compositionally biased region" description="Polar residues" evidence="5">
    <location>
        <begin position="113"/>
        <end position="128"/>
    </location>
</feature>
<evidence type="ECO:0000256" key="4">
    <source>
        <dbReference type="PROSITE-ProRule" id="PRU00228"/>
    </source>
</evidence>
<feature type="compositionally biased region" description="Polar residues" evidence="5">
    <location>
        <begin position="341"/>
        <end position="353"/>
    </location>
</feature>
<dbReference type="InterPro" id="IPR000433">
    <property type="entry name" value="Znf_ZZ"/>
</dbReference>
<dbReference type="PROSITE" id="PS50135">
    <property type="entry name" value="ZF_ZZ_2"/>
    <property type="match status" value="1"/>
</dbReference>
<dbReference type="Gene3D" id="2.60.40.10">
    <property type="entry name" value="Immunoglobulins"/>
    <property type="match status" value="1"/>
</dbReference>
<feature type="compositionally biased region" description="Low complexity" evidence="5">
    <location>
        <begin position="427"/>
        <end position="436"/>
    </location>
</feature>
<feature type="compositionally biased region" description="Low complexity" evidence="5">
    <location>
        <begin position="194"/>
        <end position="209"/>
    </location>
</feature>
<feature type="region of interest" description="Disordered" evidence="5">
    <location>
        <begin position="427"/>
        <end position="451"/>
    </location>
</feature>
<accession>A0A9N8V003</accession>
<feature type="region of interest" description="Disordered" evidence="5">
    <location>
        <begin position="334"/>
        <end position="390"/>
    </location>
</feature>
<organism evidence="8 9">
    <name type="scientific">Diversispora eburnea</name>
    <dbReference type="NCBI Taxonomy" id="1213867"/>
    <lineage>
        <taxon>Eukaryota</taxon>
        <taxon>Fungi</taxon>
        <taxon>Fungi incertae sedis</taxon>
        <taxon>Mucoromycota</taxon>
        <taxon>Glomeromycotina</taxon>
        <taxon>Glomeromycetes</taxon>
        <taxon>Diversisporales</taxon>
        <taxon>Diversisporaceae</taxon>
        <taxon>Diversispora</taxon>
    </lineage>
</organism>
<dbReference type="Gene3D" id="3.10.20.90">
    <property type="entry name" value="Phosphatidylinositol 3-kinase Catalytic Subunit, Chain A, domain 1"/>
    <property type="match status" value="1"/>
</dbReference>
<dbReference type="Pfam" id="PF16158">
    <property type="entry name" value="N_BRCA1_IG"/>
    <property type="match status" value="1"/>
</dbReference>
<dbReference type="Gene3D" id="3.30.60.90">
    <property type="match status" value="1"/>
</dbReference>
<keyword evidence="9" id="KW-1185">Reference proteome</keyword>
<dbReference type="AlphaFoldDB" id="A0A9N8V003"/>
<proteinExistence type="predicted"/>
<dbReference type="Pfam" id="PF00564">
    <property type="entry name" value="PB1"/>
    <property type="match status" value="1"/>
</dbReference>
<evidence type="ECO:0000313" key="9">
    <source>
        <dbReference type="Proteomes" id="UP000789706"/>
    </source>
</evidence>
<dbReference type="InterPro" id="IPR013783">
    <property type="entry name" value="Ig-like_fold"/>
</dbReference>
<dbReference type="PANTHER" id="PTHR20930">
    <property type="entry name" value="OVARIAN CARCINOMA ANTIGEN CA125-RELATED"/>
    <property type="match status" value="1"/>
</dbReference>
<dbReference type="PROSITE" id="PS01357">
    <property type="entry name" value="ZF_ZZ_1"/>
    <property type="match status" value="1"/>
</dbReference>
<evidence type="ECO:0000259" key="6">
    <source>
        <dbReference type="PROSITE" id="PS50135"/>
    </source>
</evidence>
<evidence type="ECO:0000256" key="3">
    <source>
        <dbReference type="ARBA" id="ARBA00022833"/>
    </source>
</evidence>
<feature type="region of interest" description="Disordered" evidence="5">
    <location>
        <begin position="175"/>
        <end position="214"/>
    </location>
</feature>
<evidence type="ECO:0000259" key="7">
    <source>
        <dbReference type="PROSITE" id="PS51745"/>
    </source>
</evidence>
<keyword evidence="1" id="KW-0479">Metal-binding</keyword>
<evidence type="ECO:0000256" key="2">
    <source>
        <dbReference type="ARBA" id="ARBA00022771"/>
    </source>
</evidence>
<dbReference type="CDD" id="cd02340">
    <property type="entry name" value="ZZ_NBR1_like"/>
    <property type="match status" value="1"/>
</dbReference>
<dbReference type="SUPFAM" id="SSF57850">
    <property type="entry name" value="RING/U-box"/>
    <property type="match status" value="1"/>
</dbReference>
<keyword evidence="2 4" id="KW-0863">Zinc-finger</keyword>
<dbReference type="SMART" id="SM00666">
    <property type="entry name" value="PB1"/>
    <property type="match status" value="1"/>
</dbReference>
<dbReference type="Pfam" id="PF00569">
    <property type="entry name" value="ZZ"/>
    <property type="match status" value="1"/>
</dbReference>
<reference evidence="8" key="1">
    <citation type="submission" date="2021-06" db="EMBL/GenBank/DDBJ databases">
        <authorList>
            <person name="Kallberg Y."/>
            <person name="Tangrot J."/>
            <person name="Rosling A."/>
        </authorList>
    </citation>
    <scope>NUCLEOTIDE SEQUENCE</scope>
    <source>
        <strain evidence="8">AZ414A</strain>
    </source>
</reference>
<protein>
    <submittedName>
        <fullName evidence="8">5661_t:CDS:1</fullName>
    </submittedName>
</protein>
<dbReference type="InterPro" id="IPR032350">
    <property type="entry name" value="Nbr1_FW"/>
</dbReference>
<dbReference type="Proteomes" id="UP000789706">
    <property type="component" value="Unassembled WGS sequence"/>
</dbReference>
<dbReference type="InterPro" id="IPR043145">
    <property type="entry name" value="Znf_ZZ_sf"/>
</dbReference>
<feature type="domain" description="ZZ-type" evidence="6">
    <location>
        <begin position="213"/>
        <end position="264"/>
    </location>
</feature>
<dbReference type="SUPFAM" id="SSF54277">
    <property type="entry name" value="CAD &amp; PB1 domains"/>
    <property type="match status" value="1"/>
</dbReference>